<evidence type="ECO:0000256" key="3">
    <source>
        <dbReference type="ARBA" id="ARBA00022544"/>
    </source>
</evidence>
<dbReference type="InterPro" id="IPR008844">
    <property type="entry name" value="Spore_GerAC-like"/>
</dbReference>
<keyword evidence="7" id="KW-0449">Lipoprotein</keyword>
<dbReference type="NCBIfam" id="TIGR02887">
    <property type="entry name" value="spore_ger_x_C"/>
    <property type="match status" value="1"/>
</dbReference>
<feature type="domain" description="Spore germination GerAC-like C-terminal" evidence="8">
    <location>
        <begin position="196"/>
        <end position="362"/>
    </location>
</feature>
<gene>
    <name evidence="10" type="ORF">P5G62_008105</name>
</gene>
<evidence type="ECO:0000256" key="7">
    <source>
        <dbReference type="ARBA" id="ARBA00023288"/>
    </source>
</evidence>
<accession>A0ABV4YR78</accession>
<evidence type="ECO:0000256" key="6">
    <source>
        <dbReference type="ARBA" id="ARBA00023139"/>
    </source>
</evidence>
<evidence type="ECO:0000259" key="8">
    <source>
        <dbReference type="Pfam" id="PF05504"/>
    </source>
</evidence>
<comment type="subcellular location">
    <subcellularLocation>
        <location evidence="1">Membrane</location>
        <topology evidence="1">Lipid-anchor</topology>
    </subcellularLocation>
</comment>
<dbReference type="Pfam" id="PF05504">
    <property type="entry name" value="Spore_GerAC"/>
    <property type="match status" value="1"/>
</dbReference>
<dbReference type="InterPro" id="IPR046953">
    <property type="entry name" value="Spore_GerAC-like_C"/>
</dbReference>
<name>A0ABV4YR78_9BACI</name>
<organism evidence="10 11">
    <name type="scientific">Neobacillus driksii</name>
    <dbReference type="NCBI Taxonomy" id="3035913"/>
    <lineage>
        <taxon>Bacteria</taxon>
        <taxon>Bacillati</taxon>
        <taxon>Bacillota</taxon>
        <taxon>Bacilli</taxon>
        <taxon>Bacillales</taxon>
        <taxon>Bacillaceae</taxon>
        <taxon>Neobacillus</taxon>
    </lineage>
</organism>
<dbReference type="RefSeq" id="WP_306076750.1">
    <property type="nucleotide sequence ID" value="NZ_JAROBZ020000001.1"/>
</dbReference>
<dbReference type="InterPro" id="IPR057336">
    <property type="entry name" value="GerAC_N"/>
</dbReference>
<dbReference type="PANTHER" id="PTHR35789:SF1">
    <property type="entry name" value="SPORE GERMINATION PROTEIN B3"/>
    <property type="match status" value="1"/>
</dbReference>
<sequence length="366" mass="42071">MNKYFGFLIIFILLTGCMETRIIDDLALINAVGYDVTDNEKNPLKLTVTFPIITKDGKYDRKTIGVEGKSSKEAREKVRLKTNLKLESGQVRVSLYGQELAKQGLLPYLQSLARDPSIGTRAKLALAEEKASDVLLLQIKNEGQNATYLEQFLTKLNRENLRTNYNIYQFLRDYYDDGIDPILPVFKVEKNNIAYNGIGLFHEDKLVDILKPSEARYLFLFREEMKQGTFVEQIDVGEEEQASIMLNYELKEHKVDVQSISKNLKKASISIELIGDVIEYTGKEEISDPKIQNKIENIISKKINHEGKELILKLQKLQVDALGINRFVRNKMNYNDWKALDKYQSYQDMNINIDAKVILNSAGKWK</sequence>
<protein>
    <submittedName>
        <fullName evidence="10">Ger(X)C family spore germination protein</fullName>
    </submittedName>
</protein>
<comment type="similarity">
    <text evidence="2">Belongs to the GerABKC lipoprotein family.</text>
</comment>
<evidence type="ECO:0000256" key="4">
    <source>
        <dbReference type="ARBA" id="ARBA00022729"/>
    </source>
</evidence>
<keyword evidence="5" id="KW-0472">Membrane</keyword>
<dbReference type="PROSITE" id="PS51257">
    <property type="entry name" value="PROKAR_LIPOPROTEIN"/>
    <property type="match status" value="1"/>
</dbReference>
<evidence type="ECO:0000256" key="5">
    <source>
        <dbReference type="ARBA" id="ARBA00023136"/>
    </source>
</evidence>
<comment type="caution">
    <text evidence="10">The sequence shown here is derived from an EMBL/GenBank/DDBJ whole genome shotgun (WGS) entry which is preliminary data.</text>
</comment>
<dbReference type="Proteomes" id="UP001241748">
    <property type="component" value="Unassembled WGS sequence"/>
</dbReference>
<dbReference type="InterPro" id="IPR038501">
    <property type="entry name" value="Spore_GerAC_C_sf"/>
</dbReference>
<feature type="domain" description="Spore germination protein N-terminal" evidence="9">
    <location>
        <begin position="21"/>
        <end position="187"/>
    </location>
</feature>
<keyword evidence="11" id="KW-1185">Reference proteome</keyword>
<evidence type="ECO:0000259" key="9">
    <source>
        <dbReference type="Pfam" id="PF25198"/>
    </source>
</evidence>
<keyword evidence="6" id="KW-0564">Palmitate</keyword>
<dbReference type="Pfam" id="PF25198">
    <property type="entry name" value="Spore_GerAC_N"/>
    <property type="match status" value="1"/>
</dbReference>
<keyword evidence="4" id="KW-0732">Signal</keyword>
<dbReference type="EMBL" id="JAROBZ020000001">
    <property type="protein sequence ID" value="MFB3167073.1"/>
    <property type="molecule type" value="Genomic_DNA"/>
</dbReference>
<dbReference type="Gene3D" id="3.30.300.210">
    <property type="entry name" value="Nutrient germinant receptor protein C, domain 3"/>
    <property type="match status" value="1"/>
</dbReference>
<proteinExistence type="inferred from homology"/>
<dbReference type="PANTHER" id="PTHR35789">
    <property type="entry name" value="SPORE GERMINATION PROTEIN B3"/>
    <property type="match status" value="1"/>
</dbReference>
<evidence type="ECO:0000256" key="2">
    <source>
        <dbReference type="ARBA" id="ARBA00007886"/>
    </source>
</evidence>
<evidence type="ECO:0000313" key="10">
    <source>
        <dbReference type="EMBL" id="MFB3167073.1"/>
    </source>
</evidence>
<keyword evidence="3" id="KW-0309">Germination</keyword>
<evidence type="ECO:0000313" key="11">
    <source>
        <dbReference type="Proteomes" id="UP001241748"/>
    </source>
</evidence>
<reference evidence="10 11" key="1">
    <citation type="submission" date="2024-05" db="EMBL/GenBank/DDBJ databases">
        <authorList>
            <person name="Venkateswaran K."/>
        </authorList>
    </citation>
    <scope>NUCLEOTIDE SEQUENCE [LARGE SCALE GENOMIC DNA]</scope>
    <source>
        <strain evidence="10 11">179-C4-2-HS</strain>
    </source>
</reference>
<evidence type="ECO:0000256" key="1">
    <source>
        <dbReference type="ARBA" id="ARBA00004635"/>
    </source>
</evidence>